<evidence type="ECO:0000313" key="2">
    <source>
        <dbReference type="EMBL" id="SPN98652.1"/>
    </source>
</evidence>
<dbReference type="AlphaFoldDB" id="A0AAE8MRD7"/>
<protein>
    <recommendedName>
        <fullName evidence="4">Inosine/uridine-preferring nucleoside hydrolase domain-containing protein</fullName>
    </recommendedName>
</protein>
<sequence>MKLHTAMLFALWAVSPSTAIGPPAAKHKKIIIDTDIFSDVDDVGSLAVANVLHSCGIADIAGIAINTNSKYGALAASAINTNFGNSDIPIAAMRPLTNESFFDDWAFTLSEYASKLAYNFPRSLNDSSLTPTPLSMYRSILSSAKDHSVTIISIGFLTNLVELMESPADDSSPLPGKALISAKVKEFVVMGGEYPSGWEYNFGGEDPESTVHAINNWPRDVPITFLGSKLGASVRSGAGIPAGAPKSSPVRAAYEWYVGRCSTVRESWDPLTTLYGILGLDASPRLGIGKVFEYANKIGYNHVSADGSNTWVNDTSVTNQHWLKLTDGVTNTTMARLLDEFYTYSPSHGKCRFRY</sequence>
<organism evidence="2 3">
    <name type="scientific">Cephalotrichum gorgonifer</name>
    <dbReference type="NCBI Taxonomy" id="2041049"/>
    <lineage>
        <taxon>Eukaryota</taxon>
        <taxon>Fungi</taxon>
        <taxon>Dikarya</taxon>
        <taxon>Ascomycota</taxon>
        <taxon>Pezizomycotina</taxon>
        <taxon>Sordariomycetes</taxon>
        <taxon>Hypocreomycetidae</taxon>
        <taxon>Microascales</taxon>
        <taxon>Microascaceae</taxon>
        <taxon>Cephalotrichum</taxon>
    </lineage>
</organism>
<dbReference type="Gene3D" id="3.90.245.10">
    <property type="entry name" value="Ribonucleoside hydrolase-like"/>
    <property type="match status" value="1"/>
</dbReference>
<evidence type="ECO:0000256" key="1">
    <source>
        <dbReference type="SAM" id="SignalP"/>
    </source>
</evidence>
<feature type="signal peptide" evidence="1">
    <location>
        <begin position="1"/>
        <end position="19"/>
    </location>
</feature>
<dbReference type="PANTHER" id="PTHR43264">
    <property type="match status" value="1"/>
</dbReference>
<evidence type="ECO:0008006" key="4">
    <source>
        <dbReference type="Google" id="ProtNLM"/>
    </source>
</evidence>
<evidence type="ECO:0000313" key="3">
    <source>
        <dbReference type="Proteomes" id="UP001187682"/>
    </source>
</evidence>
<keyword evidence="1" id="KW-0732">Signal</keyword>
<comment type="caution">
    <text evidence="2">The sequence shown here is derived from an EMBL/GenBank/DDBJ whole genome shotgun (WGS) entry which is preliminary data.</text>
</comment>
<dbReference type="SUPFAM" id="SSF53590">
    <property type="entry name" value="Nucleoside hydrolase"/>
    <property type="match status" value="1"/>
</dbReference>
<name>A0AAE8MRD7_9PEZI</name>
<dbReference type="InterPro" id="IPR036452">
    <property type="entry name" value="Ribo_hydro-like"/>
</dbReference>
<gene>
    <name evidence="2" type="ORF">DNG_01697</name>
</gene>
<dbReference type="GO" id="GO:0016799">
    <property type="term" value="F:hydrolase activity, hydrolyzing N-glycosyl compounds"/>
    <property type="evidence" value="ECO:0007669"/>
    <property type="project" value="InterPro"/>
</dbReference>
<keyword evidence="3" id="KW-1185">Reference proteome</keyword>
<dbReference type="Proteomes" id="UP001187682">
    <property type="component" value="Unassembled WGS sequence"/>
</dbReference>
<reference evidence="2" key="1">
    <citation type="submission" date="2018-03" db="EMBL/GenBank/DDBJ databases">
        <authorList>
            <person name="Guldener U."/>
        </authorList>
    </citation>
    <scope>NUCLEOTIDE SEQUENCE</scope>
</reference>
<proteinExistence type="predicted"/>
<accession>A0AAE8MRD7</accession>
<dbReference type="EMBL" id="ONZQ02000002">
    <property type="protein sequence ID" value="SPN98652.1"/>
    <property type="molecule type" value="Genomic_DNA"/>
</dbReference>
<dbReference type="PANTHER" id="PTHR43264:SF1">
    <property type="entry name" value="INOSINE_URIDINE-PREFERRING NUCLEOSIDE HYDROLASE DOMAIN-CONTAINING PROTEIN"/>
    <property type="match status" value="1"/>
</dbReference>
<feature type="chain" id="PRO_5042021236" description="Inosine/uridine-preferring nucleoside hydrolase domain-containing protein" evidence="1">
    <location>
        <begin position="20"/>
        <end position="355"/>
    </location>
</feature>